<evidence type="ECO:0000256" key="2">
    <source>
        <dbReference type="SAM" id="SignalP"/>
    </source>
</evidence>
<dbReference type="EMBL" id="BPQB01000025">
    <property type="protein sequence ID" value="GJE92127.1"/>
    <property type="molecule type" value="Genomic_DNA"/>
</dbReference>
<dbReference type="OrthoDB" id="5835829at2759"/>
<comment type="caution">
    <text evidence="3">The sequence shown here is derived from an EMBL/GenBank/DDBJ whole genome shotgun (WGS) entry which is preliminary data.</text>
</comment>
<dbReference type="Proteomes" id="UP000703269">
    <property type="component" value="Unassembled WGS sequence"/>
</dbReference>
<organism evidence="3 4">
    <name type="scientific">Phanerochaete sordida</name>
    <dbReference type="NCBI Taxonomy" id="48140"/>
    <lineage>
        <taxon>Eukaryota</taxon>
        <taxon>Fungi</taxon>
        <taxon>Dikarya</taxon>
        <taxon>Basidiomycota</taxon>
        <taxon>Agaricomycotina</taxon>
        <taxon>Agaricomycetes</taxon>
        <taxon>Polyporales</taxon>
        <taxon>Phanerochaetaceae</taxon>
        <taxon>Phanerochaete</taxon>
    </lineage>
</organism>
<dbReference type="SUPFAM" id="SSF53756">
    <property type="entry name" value="UDP-Glycosyltransferase/glycogen phosphorylase"/>
    <property type="match status" value="1"/>
</dbReference>
<dbReference type="InterPro" id="IPR050481">
    <property type="entry name" value="UDP-glycosyltransf_plant"/>
</dbReference>
<evidence type="ECO:0000256" key="1">
    <source>
        <dbReference type="ARBA" id="ARBA00022679"/>
    </source>
</evidence>
<name>A0A9P3LFL3_9APHY</name>
<keyword evidence="2" id="KW-0732">Signal</keyword>
<dbReference type="PANTHER" id="PTHR48049">
    <property type="entry name" value="GLYCOSYLTRANSFERASE"/>
    <property type="match status" value="1"/>
</dbReference>
<protein>
    <submittedName>
        <fullName evidence="3">Glycosyltransferase family 1 protein</fullName>
    </submittedName>
</protein>
<proteinExistence type="predicted"/>
<accession>A0A9P3LFL3</accession>
<feature type="signal peptide" evidence="2">
    <location>
        <begin position="1"/>
        <end position="20"/>
    </location>
</feature>
<gene>
    <name evidence="3" type="ORF">PsYK624_082800</name>
</gene>
<dbReference type="InterPro" id="IPR002213">
    <property type="entry name" value="UDP_glucos_trans"/>
</dbReference>
<feature type="chain" id="PRO_5040387758" evidence="2">
    <location>
        <begin position="21"/>
        <end position="422"/>
    </location>
</feature>
<dbReference type="AlphaFoldDB" id="A0A9P3LFL3"/>
<dbReference type="Pfam" id="PF00201">
    <property type="entry name" value="UDPGT"/>
    <property type="match status" value="1"/>
</dbReference>
<sequence length="422" mass="46136">MTIARSLHIAIVVHLGWGHARPLCALAARLVKLRSVDITFLTACDMHGKVLKELARSFEDGEDALRARIRVVGLLAHTADMFDREVVGESFEEQFSKILVGEPAFCSATQSSVPPLKVPDALIVDMFGDLFFEIARRHSATLKILVSLPSALFCVYALTGPYGPDGLDALNAAVEDVMRKTGKTLPEAARELLGRPTDDVVRIPGVPEMYAYENSPQELSFDLPNIGYIHLTAANLVHACDGLISASMPALEPPATVQAFNAFLASQSRKLYFLGLLLPETRREAQAERTQLAQAPEIAGFMQRVRRTHGERAMLYISFGTVFWPKNPDRIWAFLDVLIEQNIPFIMAHASPFCALPDEIAAKVKASGIGLITPWAPQQAILEHPATGWFVTHGGFNSVTEAVHAGVPMYAAPPPPLIPTHH</sequence>
<dbReference type="GO" id="GO:0035251">
    <property type="term" value="F:UDP-glucosyltransferase activity"/>
    <property type="evidence" value="ECO:0007669"/>
    <property type="project" value="InterPro"/>
</dbReference>
<evidence type="ECO:0000313" key="3">
    <source>
        <dbReference type="EMBL" id="GJE92127.1"/>
    </source>
</evidence>
<keyword evidence="4" id="KW-1185">Reference proteome</keyword>
<reference evidence="3 4" key="1">
    <citation type="submission" date="2021-08" db="EMBL/GenBank/DDBJ databases">
        <title>Draft Genome Sequence of Phanerochaete sordida strain YK-624.</title>
        <authorList>
            <person name="Mori T."/>
            <person name="Dohra H."/>
            <person name="Suzuki T."/>
            <person name="Kawagishi H."/>
            <person name="Hirai H."/>
        </authorList>
    </citation>
    <scope>NUCLEOTIDE SEQUENCE [LARGE SCALE GENOMIC DNA]</scope>
    <source>
        <strain evidence="3 4">YK-624</strain>
    </source>
</reference>
<dbReference type="PANTHER" id="PTHR48049:SF132">
    <property type="entry name" value="GLYCOSYLTRANSFERASE"/>
    <property type="match status" value="1"/>
</dbReference>
<evidence type="ECO:0000313" key="4">
    <source>
        <dbReference type="Proteomes" id="UP000703269"/>
    </source>
</evidence>
<dbReference type="Gene3D" id="3.40.50.2000">
    <property type="entry name" value="Glycogen Phosphorylase B"/>
    <property type="match status" value="2"/>
</dbReference>
<keyword evidence="1" id="KW-0808">Transferase</keyword>